<dbReference type="InterPro" id="IPR015854">
    <property type="entry name" value="ABC_transpr_LolD-like"/>
</dbReference>
<keyword evidence="2 5" id="KW-0067">ATP-binding</keyword>
<sequence length="275" mass="30956">MESKELISYKDVDICHDDVTVLSSVDLKVAPGDFIYLLGKVGSGKSSFLKSLYAEIPVESGEARIFDYDLRKIKRTQIPFLRRKIGIIFQDFQLLPDRNVFDNLSFVLKATGWKNKEAIENQVIEVLEQVGMERKAKRWMHQLSGGEQQRIAIARALLNSPELILADEPTGNLDSENGHELISLLYEIHKAGTAVIIATHNLRWVEEFPGRVFHCVTEHLKEDKHDSDEPSASSEIEEINVPAEELPKVIADLNAEMGEDAGDEATTETPEKTEE</sequence>
<reference evidence="6" key="2">
    <citation type="journal article" date="2017" name="Genome Announc.">
        <title>Draft genome sequence of Paludibacter jiangxiensis NM7(T), a propionate-producing fermentative bacterium.</title>
        <authorList>
            <person name="Qiu Y.-L."/>
            <person name="Tourlousse D.M."/>
            <person name="Matsuura N."/>
            <person name="Ohashi A."/>
            <person name="Sekiguchi Y."/>
        </authorList>
    </citation>
    <scope>NUCLEOTIDE SEQUENCE [LARGE SCALE GENOMIC DNA]</scope>
    <source>
        <strain evidence="6">NM7</strain>
    </source>
</reference>
<dbReference type="SUPFAM" id="SSF52540">
    <property type="entry name" value="P-loop containing nucleoside triphosphate hydrolases"/>
    <property type="match status" value="1"/>
</dbReference>
<evidence type="ECO:0000256" key="2">
    <source>
        <dbReference type="ARBA" id="ARBA00022840"/>
    </source>
</evidence>
<dbReference type="GO" id="GO:0005524">
    <property type="term" value="F:ATP binding"/>
    <property type="evidence" value="ECO:0007669"/>
    <property type="project" value="UniProtKB-KW"/>
</dbReference>
<feature type="region of interest" description="Disordered" evidence="3">
    <location>
        <begin position="255"/>
        <end position="275"/>
    </location>
</feature>
<dbReference type="STRING" id="681398.PJIAN_1864"/>
<evidence type="ECO:0000256" key="1">
    <source>
        <dbReference type="ARBA" id="ARBA00022741"/>
    </source>
</evidence>
<feature type="region of interest" description="Disordered" evidence="3">
    <location>
        <begin position="222"/>
        <end position="243"/>
    </location>
</feature>
<keyword evidence="6" id="KW-1185">Reference proteome</keyword>
<dbReference type="PROSITE" id="PS00211">
    <property type="entry name" value="ABC_TRANSPORTER_1"/>
    <property type="match status" value="1"/>
</dbReference>
<dbReference type="PROSITE" id="PS50893">
    <property type="entry name" value="ABC_TRANSPORTER_2"/>
    <property type="match status" value="1"/>
</dbReference>
<dbReference type="Pfam" id="PF00005">
    <property type="entry name" value="ABC_tran"/>
    <property type="match status" value="1"/>
</dbReference>
<keyword evidence="5" id="KW-0131">Cell cycle</keyword>
<dbReference type="EMBL" id="BDCR01000001">
    <property type="protein sequence ID" value="GAT62271.1"/>
    <property type="molecule type" value="Genomic_DNA"/>
</dbReference>
<dbReference type="InterPro" id="IPR003439">
    <property type="entry name" value="ABC_transporter-like_ATP-bd"/>
</dbReference>
<dbReference type="RefSeq" id="WP_084252252.1">
    <property type="nucleotide sequence ID" value="NZ_BDCR01000001.1"/>
</dbReference>
<feature type="domain" description="ABC transporter" evidence="4">
    <location>
        <begin position="7"/>
        <end position="242"/>
    </location>
</feature>
<comment type="caution">
    <text evidence="5">The sequence shown here is derived from an EMBL/GenBank/DDBJ whole genome shotgun (WGS) entry which is preliminary data.</text>
</comment>
<feature type="compositionally biased region" description="Acidic residues" evidence="3">
    <location>
        <begin position="257"/>
        <end position="266"/>
    </location>
</feature>
<keyword evidence="1" id="KW-0547">Nucleotide-binding</keyword>
<evidence type="ECO:0000313" key="6">
    <source>
        <dbReference type="Proteomes" id="UP000076586"/>
    </source>
</evidence>
<evidence type="ECO:0000256" key="3">
    <source>
        <dbReference type="SAM" id="MobiDB-lite"/>
    </source>
</evidence>
<dbReference type="SMART" id="SM00382">
    <property type="entry name" value="AAA"/>
    <property type="match status" value="1"/>
</dbReference>
<dbReference type="PANTHER" id="PTHR24220:SF470">
    <property type="entry name" value="CELL DIVISION ATP-BINDING PROTEIN FTSE"/>
    <property type="match status" value="1"/>
</dbReference>
<protein>
    <submittedName>
        <fullName evidence="5">Cell division transport system ATP-binding protein</fullName>
    </submittedName>
</protein>
<gene>
    <name evidence="5" type="ORF">PJIAN_1864</name>
</gene>
<reference evidence="6" key="1">
    <citation type="submission" date="2016-04" db="EMBL/GenBank/DDBJ databases">
        <title>Draft genome sequence of Paludibacter jiangxiensis strain NM7.</title>
        <authorList>
            <person name="Qiu Y."/>
            <person name="Matsuura N."/>
            <person name="Ohashi A."/>
            <person name="Tourlousse M.D."/>
            <person name="Sekiguchi Y."/>
        </authorList>
    </citation>
    <scope>NUCLEOTIDE SEQUENCE [LARGE SCALE GENOMIC DNA]</scope>
    <source>
        <strain evidence="6">NM7</strain>
    </source>
</reference>
<dbReference type="Gene3D" id="3.40.50.300">
    <property type="entry name" value="P-loop containing nucleotide triphosphate hydrolases"/>
    <property type="match status" value="1"/>
</dbReference>
<evidence type="ECO:0000259" key="4">
    <source>
        <dbReference type="PROSITE" id="PS50893"/>
    </source>
</evidence>
<dbReference type="OrthoDB" id="9802264at2"/>
<dbReference type="GO" id="GO:0016887">
    <property type="term" value="F:ATP hydrolysis activity"/>
    <property type="evidence" value="ECO:0007669"/>
    <property type="project" value="InterPro"/>
</dbReference>
<proteinExistence type="predicted"/>
<dbReference type="InterPro" id="IPR027417">
    <property type="entry name" value="P-loop_NTPase"/>
</dbReference>
<dbReference type="PANTHER" id="PTHR24220">
    <property type="entry name" value="IMPORT ATP-BINDING PROTEIN"/>
    <property type="match status" value="1"/>
</dbReference>
<dbReference type="GO" id="GO:0005886">
    <property type="term" value="C:plasma membrane"/>
    <property type="evidence" value="ECO:0007669"/>
    <property type="project" value="TreeGrafter"/>
</dbReference>
<dbReference type="AlphaFoldDB" id="A0A170Z1X7"/>
<dbReference type="InterPro" id="IPR003593">
    <property type="entry name" value="AAA+_ATPase"/>
</dbReference>
<accession>A0A170Z1X7</accession>
<name>A0A170Z1X7_9BACT</name>
<dbReference type="GO" id="GO:0022857">
    <property type="term" value="F:transmembrane transporter activity"/>
    <property type="evidence" value="ECO:0007669"/>
    <property type="project" value="TreeGrafter"/>
</dbReference>
<keyword evidence="5" id="KW-0132">Cell division</keyword>
<organism evidence="5 6">
    <name type="scientific">Paludibacter jiangxiensis</name>
    <dbReference type="NCBI Taxonomy" id="681398"/>
    <lineage>
        <taxon>Bacteria</taxon>
        <taxon>Pseudomonadati</taxon>
        <taxon>Bacteroidota</taxon>
        <taxon>Bacteroidia</taxon>
        <taxon>Bacteroidales</taxon>
        <taxon>Paludibacteraceae</taxon>
        <taxon>Paludibacter</taxon>
    </lineage>
</organism>
<evidence type="ECO:0000313" key="5">
    <source>
        <dbReference type="EMBL" id="GAT62271.1"/>
    </source>
</evidence>
<dbReference type="GO" id="GO:0051301">
    <property type="term" value="P:cell division"/>
    <property type="evidence" value="ECO:0007669"/>
    <property type="project" value="UniProtKB-KW"/>
</dbReference>
<dbReference type="Proteomes" id="UP000076586">
    <property type="component" value="Unassembled WGS sequence"/>
</dbReference>
<dbReference type="InterPro" id="IPR017871">
    <property type="entry name" value="ABC_transporter-like_CS"/>
</dbReference>